<dbReference type="Pfam" id="PF11977">
    <property type="entry name" value="RNase_Zc3h12a"/>
    <property type="match status" value="1"/>
</dbReference>
<dbReference type="CDD" id="cd09854">
    <property type="entry name" value="PIN_VapC-like"/>
    <property type="match status" value="1"/>
</dbReference>
<evidence type="ECO:0000313" key="1">
    <source>
        <dbReference type="EMBL" id="AWV88728.1"/>
    </source>
</evidence>
<accession>A0A2Z4FJ69</accession>
<gene>
    <name evidence="1" type="ORF">DN745_05005</name>
</gene>
<evidence type="ECO:0000313" key="2">
    <source>
        <dbReference type="Proteomes" id="UP000249799"/>
    </source>
</evidence>
<dbReference type="InterPro" id="IPR021869">
    <property type="entry name" value="RNase_Zc3h12_NYN"/>
</dbReference>
<name>A0A2Z4FJ69_9DELT</name>
<reference evidence="1 2" key="1">
    <citation type="submission" date="2018-06" db="EMBL/GenBank/DDBJ databases">
        <title>Lujinxingia sediminis gen. nov. sp. nov., a new facultative anaerobic member of the class Deltaproteobacteria, and proposal of Lujinxingaceae fam. nov.</title>
        <authorList>
            <person name="Guo L.-Y."/>
            <person name="Li C.-M."/>
            <person name="Wang S."/>
            <person name="Du Z.-J."/>
        </authorList>
    </citation>
    <scope>NUCLEOTIDE SEQUENCE [LARGE SCALE GENOMIC DNA]</scope>
    <source>
        <strain evidence="1 2">FA350</strain>
    </source>
</reference>
<organism evidence="1 2">
    <name type="scientific">Bradymonas sediminis</name>
    <dbReference type="NCBI Taxonomy" id="1548548"/>
    <lineage>
        <taxon>Bacteria</taxon>
        <taxon>Deltaproteobacteria</taxon>
        <taxon>Bradymonadales</taxon>
        <taxon>Bradymonadaceae</taxon>
        <taxon>Bradymonas</taxon>
    </lineage>
</organism>
<dbReference type="RefSeq" id="WP_111332697.1">
    <property type="nucleotide sequence ID" value="NZ_CP030032.1"/>
</dbReference>
<keyword evidence="2" id="KW-1185">Reference proteome</keyword>
<dbReference type="Proteomes" id="UP000249799">
    <property type="component" value="Chromosome"/>
</dbReference>
<proteinExistence type="predicted"/>
<dbReference type="EMBL" id="CP030032">
    <property type="protein sequence ID" value="AWV88728.1"/>
    <property type="molecule type" value="Genomic_DNA"/>
</dbReference>
<dbReference type="Gene3D" id="3.40.50.11980">
    <property type="match status" value="1"/>
</dbReference>
<dbReference type="KEGG" id="bsed:DN745_05005"/>
<protein>
    <submittedName>
        <fullName evidence="1">Uncharacterized protein</fullName>
    </submittedName>
</protein>
<dbReference type="AlphaFoldDB" id="A0A2Z4FJ69"/>
<sequence length="216" mass="24885">MDLTQYMPAMPLSLLEIILIALLLAIIGRVVFRLLQWRPGRPQKPARPKRRASKARLNAAGWTLLVDGSNFAHRDAKGGTTKVRLDYLMEVLRVLEHRFKNAKIKVFCDANLRYKLNKTDQPKFIAEVERRKPRFFETHGKSADDVLLQYARKNKKCIIVSNDRFSKGDEPALRIGTPLLKISISARGVRLPLKFDHFRDPDRPSKNSRTPLNELF</sequence>